<sequence length="249" mass="27367">MIFGGNYPPAHNTSHVWIDVFELINWHKHFSTLQFYPKKVGTPRKSEIIFVAPTGEEISSKKQLEKYLKAHPGNPNISEFDWGTGETPRRSTRISEKVKTTPPPSEDEPPKKRGRKSSGSKKDDKETESAAVEGKEKTSAEEPKGDPIDADNKIDDKTKNDDAEEIKQSNAEGETFQEALNAVVDEEIVETAKENGTIDSSKQEKSGGTEENEGAEKVSLNVGDTNAEAEGGLVQETLNVVVEEAIVES</sequence>
<feature type="domain" description="MBD" evidence="7">
    <location>
        <begin position="34"/>
        <end position="89"/>
    </location>
</feature>
<dbReference type="Gene3D" id="3.30.890.10">
    <property type="entry name" value="Methyl-cpg-binding Protein 2, Chain A"/>
    <property type="match status" value="1"/>
</dbReference>
<dbReference type="Proteomes" id="UP000265520">
    <property type="component" value="Unassembled WGS sequence"/>
</dbReference>
<evidence type="ECO:0000256" key="4">
    <source>
        <dbReference type="ARBA" id="ARBA00023163"/>
    </source>
</evidence>
<keyword evidence="3" id="KW-0238">DNA-binding</keyword>
<dbReference type="InterPro" id="IPR039622">
    <property type="entry name" value="MBD10/11"/>
</dbReference>
<evidence type="ECO:0000256" key="2">
    <source>
        <dbReference type="ARBA" id="ARBA00023015"/>
    </source>
</evidence>
<name>A0A392MC30_9FABA</name>
<feature type="compositionally biased region" description="Basic and acidic residues" evidence="6">
    <location>
        <begin position="120"/>
        <end position="167"/>
    </location>
</feature>
<dbReference type="InterPro" id="IPR001739">
    <property type="entry name" value="Methyl_CpG_DNA-bd"/>
</dbReference>
<gene>
    <name evidence="8" type="ORF">A2U01_0005441</name>
</gene>
<feature type="non-terminal residue" evidence="8">
    <location>
        <position position="249"/>
    </location>
</feature>
<feature type="compositionally biased region" description="Basic and acidic residues" evidence="6">
    <location>
        <begin position="87"/>
        <end position="99"/>
    </location>
</feature>
<dbReference type="Pfam" id="PF01429">
    <property type="entry name" value="MBD"/>
    <property type="match status" value="1"/>
</dbReference>
<dbReference type="InterPro" id="IPR016177">
    <property type="entry name" value="DNA-bd_dom_sf"/>
</dbReference>
<evidence type="ECO:0000259" key="7">
    <source>
        <dbReference type="Pfam" id="PF01429"/>
    </source>
</evidence>
<keyword evidence="5" id="KW-0539">Nucleus</keyword>
<keyword evidence="9" id="KW-1185">Reference proteome</keyword>
<dbReference type="PANTHER" id="PTHR33729">
    <property type="entry name" value="METHYL-CPG BINDING DOMAIN CONTAINING PROTEIN, EXPRESSED"/>
    <property type="match status" value="1"/>
</dbReference>
<protein>
    <submittedName>
        <fullName evidence="8">Methyl-CpG-binding domain-containing protein 10-like</fullName>
    </submittedName>
</protein>
<keyword evidence="2" id="KW-0805">Transcription regulation</keyword>
<evidence type="ECO:0000256" key="3">
    <source>
        <dbReference type="ARBA" id="ARBA00023125"/>
    </source>
</evidence>
<dbReference type="EMBL" id="LXQA010007095">
    <property type="protein sequence ID" value="MCH84609.1"/>
    <property type="molecule type" value="Genomic_DNA"/>
</dbReference>
<dbReference type="AlphaFoldDB" id="A0A392MC30"/>
<reference evidence="8 9" key="1">
    <citation type="journal article" date="2018" name="Front. Plant Sci.">
        <title>Red Clover (Trifolium pratense) and Zigzag Clover (T. medium) - A Picture of Genomic Similarities and Differences.</title>
        <authorList>
            <person name="Dluhosova J."/>
            <person name="Istvanek J."/>
            <person name="Nedelnik J."/>
            <person name="Repkova J."/>
        </authorList>
    </citation>
    <scope>NUCLEOTIDE SEQUENCE [LARGE SCALE GENOMIC DNA]</scope>
    <source>
        <strain evidence="9">cv. 10/8</strain>
        <tissue evidence="8">Leaf</tissue>
    </source>
</reference>
<evidence type="ECO:0000256" key="6">
    <source>
        <dbReference type="SAM" id="MobiDB-lite"/>
    </source>
</evidence>
<comment type="subcellular location">
    <subcellularLocation>
        <location evidence="1">Nucleus</location>
    </subcellularLocation>
</comment>
<dbReference type="GO" id="GO:0005634">
    <property type="term" value="C:nucleus"/>
    <property type="evidence" value="ECO:0007669"/>
    <property type="project" value="UniProtKB-SubCell"/>
</dbReference>
<evidence type="ECO:0000256" key="1">
    <source>
        <dbReference type="ARBA" id="ARBA00004123"/>
    </source>
</evidence>
<evidence type="ECO:0000313" key="9">
    <source>
        <dbReference type="Proteomes" id="UP000265520"/>
    </source>
</evidence>
<dbReference type="SUPFAM" id="SSF54171">
    <property type="entry name" value="DNA-binding domain"/>
    <property type="match status" value="1"/>
</dbReference>
<organism evidence="8 9">
    <name type="scientific">Trifolium medium</name>
    <dbReference type="NCBI Taxonomy" id="97028"/>
    <lineage>
        <taxon>Eukaryota</taxon>
        <taxon>Viridiplantae</taxon>
        <taxon>Streptophyta</taxon>
        <taxon>Embryophyta</taxon>
        <taxon>Tracheophyta</taxon>
        <taxon>Spermatophyta</taxon>
        <taxon>Magnoliopsida</taxon>
        <taxon>eudicotyledons</taxon>
        <taxon>Gunneridae</taxon>
        <taxon>Pentapetalae</taxon>
        <taxon>rosids</taxon>
        <taxon>fabids</taxon>
        <taxon>Fabales</taxon>
        <taxon>Fabaceae</taxon>
        <taxon>Papilionoideae</taxon>
        <taxon>50 kb inversion clade</taxon>
        <taxon>NPAAA clade</taxon>
        <taxon>Hologalegina</taxon>
        <taxon>IRL clade</taxon>
        <taxon>Trifolieae</taxon>
        <taxon>Trifolium</taxon>
    </lineage>
</organism>
<proteinExistence type="predicted"/>
<dbReference type="GO" id="GO:0003677">
    <property type="term" value="F:DNA binding"/>
    <property type="evidence" value="ECO:0007669"/>
    <property type="project" value="UniProtKB-KW"/>
</dbReference>
<dbReference type="PANTHER" id="PTHR33729:SF6">
    <property type="entry name" value="METHYL-CPG-BINDING DOMAIN-CONTAINING PROTEIN 11"/>
    <property type="match status" value="1"/>
</dbReference>
<evidence type="ECO:0000313" key="8">
    <source>
        <dbReference type="EMBL" id="MCH84609.1"/>
    </source>
</evidence>
<feature type="region of interest" description="Disordered" evidence="6">
    <location>
        <begin position="70"/>
        <end position="222"/>
    </location>
</feature>
<evidence type="ECO:0000256" key="5">
    <source>
        <dbReference type="ARBA" id="ARBA00023242"/>
    </source>
</evidence>
<keyword evidence="4" id="KW-0804">Transcription</keyword>
<comment type="caution">
    <text evidence="8">The sequence shown here is derived from an EMBL/GenBank/DDBJ whole genome shotgun (WGS) entry which is preliminary data.</text>
</comment>
<accession>A0A392MC30</accession>